<dbReference type="InterPro" id="IPR011010">
    <property type="entry name" value="DNA_brk_join_enz"/>
</dbReference>
<reference evidence="8 9" key="1">
    <citation type="submission" date="2019-09" db="EMBL/GenBank/DDBJ databases">
        <title>Draft genome sequence assemblies of isolates from the urinary tract.</title>
        <authorList>
            <person name="Mores C.R."/>
            <person name="Putonti C."/>
            <person name="Wolfe A.J."/>
        </authorList>
    </citation>
    <scope>NUCLEOTIDE SEQUENCE [LARGE SCALE GENOMIC DNA]</scope>
    <source>
        <strain evidence="8 9">UMB623</strain>
    </source>
</reference>
<dbReference type="Gene3D" id="1.10.150.130">
    <property type="match status" value="1"/>
</dbReference>
<dbReference type="GO" id="GO:0015074">
    <property type="term" value="P:DNA integration"/>
    <property type="evidence" value="ECO:0007669"/>
    <property type="project" value="UniProtKB-KW"/>
</dbReference>
<dbReference type="OrthoDB" id="9803188at2"/>
<keyword evidence="3 5" id="KW-0238">DNA-binding</keyword>
<feature type="domain" description="Tyr recombinase" evidence="6">
    <location>
        <begin position="177"/>
        <end position="380"/>
    </location>
</feature>
<dbReference type="PANTHER" id="PTHR30629:SF2">
    <property type="entry name" value="PROPHAGE INTEGRASE INTS-RELATED"/>
    <property type="match status" value="1"/>
</dbReference>
<dbReference type="PROSITE" id="PS51898">
    <property type="entry name" value="TYR_RECOMBINASE"/>
    <property type="match status" value="1"/>
</dbReference>
<dbReference type="SUPFAM" id="SSF56349">
    <property type="entry name" value="DNA breaking-rejoining enzymes"/>
    <property type="match status" value="1"/>
</dbReference>
<comment type="caution">
    <text evidence="8">The sequence shown here is derived from an EMBL/GenBank/DDBJ whole genome shotgun (WGS) entry which is preliminary data.</text>
</comment>
<evidence type="ECO:0000259" key="7">
    <source>
        <dbReference type="PROSITE" id="PS51900"/>
    </source>
</evidence>
<dbReference type="InterPro" id="IPR004107">
    <property type="entry name" value="Integrase_SAM-like_N"/>
</dbReference>
<gene>
    <name evidence="8" type="ORF">F6I03_01670</name>
</gene>
<name>A0A5N1GPH6_9LACT</name>
<proteinExistence type="inferred from homology"/>
<sequence length="388" mass="45884">MLEMATYKKYTNSKGEFWSVRGYLGIDELTGKDKRINKRGFKTKKEASQYFDQQKIKFVNGESIAKPKKMKFTQVYHEWLEIYKNDVEESTLSKTVTIFEKHILPAFGDCFVNKITSQMIQSKLNHWHKEYKHHRKMFAYFKRVMKYAYIHGYVTSLETDKVVTPKKKVKYRCDQEDKCPFYNIQELRQLMKILEAEESRKWHACIRTMAYTGLRRGEILALTWNDINFTNKTLTVDKAVGQTNSNKIYLKDPKNENSNRTISIDDTTLNVLRRWRAEQSQELLKFGFKPLGKQQLVFNHPKTNSLLNPSIIYTRFKKICEQNNFRFIKIHGLRHTHCSLLFEAGVPMKDVMKRLGHGDIKTTMNIYTHVTEQSEQRSAQLFASYVNF</sequence>
<dbReference type="Pfam" id="PF14657">
    <property type="entry name" value="Arm-DNA-bind_4"/>
    <property type="match status" value="1"/>
</dbReference>
<dbReference type="InterPro" id="IPR002104">
    <property type="entry name" value="Integrase_catalytic"/>
</dbReference>
<protein>
    <submittedName>
        <fullName evidence="8">Site-specific integrase</fullName>
    </submittedName>
</protein>
<dbReference type="Gene3D" id="1.10.443.10">
    <property type="entry name" value="Intergrase catalytic core"/>
    <property type="match status" value="1"/>
</dbReference>
<dbReference type="InterPro" id="IPR050808">
    <property type="entry name" value="Phage_Integrase"/>
</dbReference>
<evidence type="ECO:0000313" key="8">
    <source>
        <dbReference type="EMBL" id="KAA9301941.1"/>
    </source>
</evidence>
<evidence type="ECO:0000259" key="6">
    <source>
        <dbReference type="PROSITE" id="PS51898"/>
    </source>
</evidence>
<evidence type="ECO:0000256" key="3">
    <source>
        <dbReference type="ARBA" id="ARBA00023125"/>
    </source>
</evidence>
<dbReference type="CDD" id="cd01189">
    <property type="entry name" value="INT_ICEBs1_C_like"/>
    <property type="match status" value="1"/>
</dbReference>
<evidence type="ECO:0000256" key="2">
    <source>
        <dbReference type="ARBA" id="ARBA00022908"/>
    </source>
</evidence>
<dbReference type="AlphaFoldDB" id="A0A5N1GPH6"/>
<feature type="domain" description="Core-binding (CB)" evidence="7">
    <location>
        <begin position="70"/>
        <end position="149"/>
    </location>
</feature>
<dbReference type="Pfam" id="PF00589">
    <property type="entry name" value="Phage_integrase"/>
    <property type="match status" value="1"/>
</dbReference>
<dbReference type="InterPro" id="IPR044068">
    <property type="entry name" value="CB"/>
</dbReference>
<dbReference type="InterPro" id="IPR010998">
    <property type="entry name" value="Integrase_recombinase_N"/>
</dbReference>
<evidence type="ECO:0000313" key="9">
    <source>
        <dbReference type="Proteomes" id="UP000327148"/>
    </source>
</evidence>
<evidence type="ECO:0000256" key="5">
    <source>
        <dbReference type="PROSITE-ProRule" id="PRU01248"/>
    </source>
</evidence>
<dbReference type="GO" id="GO:0006310">
    <property type="term" value="P:DNA recombination"/>
    <property type="evidence" value="ECO:0007669"/>
    <property type="project" value="UniProtKB-KW"/>
</dbReference>
<keyword evidence="4" id="KW-0233">DNA recombination</keyword>
<dbReference type="EMBL" id="VYWO01000001">
    <property type="protein sequence ID" value="KAA9301941.1"/>
    <property type="molecule type" value="Genomic_DNA"/>
</dbReference>
<dbReference type="Proteomes" id="UP000327148">
    <property type="component" value="Unassembled WGS sequence"/>
</dbReference>
<dbReference type="InterPro" id="IPR013762">
    <property type="entry name" value="Integrase-like_cat_sf"/>
</dbReference>
<evidence type="ECO:0000256" key="1">
    <source>
        <dbReference type="ARBA" id="ARBA00008857"/>
    </source>
</evidence>
<dbReference type="PROSITE" id="PS51900">
    <property type="entry name" value="CB"/>
    <property type="match status" value="1"/>
</dbReference>
<keyword evidence="2" id="KW-0229">DNA integration</keyword>
<dbReference type="PANTHER" id="PTHR30629">
    <property type="entry name" value="PROPHAGE INTEGRASE"/>
    <property type="match status" value="1"/>
</dbReference>
<organism evidence="8 9">
    <name type="scientific">Aerococcus sanguinicola</name>
    <dbReference type="NCBI Taxonomy" id="119206"/>
    <lineage>
        <taxon>Bacteria</taxon>
        <taxon>Bacillati</taxon>
        <taxon>Bacillota</taxon>
        <taxon>Bacilli</taxon>
        <taxon>Lactobacillales</taxon>
        <taxon>Aerococcaceae</taxon>
        <taxon>Aerococcus</taxon>
    </lineage>
</organism>
<evidence type="ECO:0000256" key="4">
    <source>
        <dbReference type="ARBA" id="ARBA00023172"/>
    </source>
</evidence>
<accession>A0A5N1GPH6</accession>
<dbReference type="InterPro" id="IPR028259">
    <property type="entry name" value="AP2-like_int_N"/>
</dbReference>
<dbReference type="Pfam" id="PF14659">
    <property type="entry name" value="Phage_int_SAM_3"/>
    <property type="match status" value="1"/>
</dbReference>
<dbReference type="GO" id="GO:0003677">
    <property type="term" value="F:DNA binding"/>
    <property type="evidence" value="ECO:0007669"/>
    <property type="project" value="UniProtKB-UniRule"/>
</dbReference>
<comment type="similarity">
    <text evidence="1">Belongs to the 'phage' integrase family.</text>
</comment>